<dbReference type="InterPro" id="IPR003599">
    <property type="entry name" value="Ig_sub"/>
</dbReference>
<name>A0A8B9LX68_9AVES</name>
<dbReference type="InterPro" id="IPR013783">
    <property type="entry name" value="Ig-like_fold"/>
</dbReference>
<keyword evidence="5" id="KW-1185">Reference proteome</keyword>
<dbReference type="Proteomes" id="UP000694541">
    <property type="component" value="Unplaced"/>
</dbReference>
<evidence type="ECO:0000256" key="1">
    <source>
        <dbReference type="SAM" id="MobiDB-lite"/>
    </source>
</evidence>
<dbReference type="AlphaFoldDB" id="A0A8B9LX68"/>
<dbReference type="SMART" id="SM00406">
    <property type="entry name" value="IGv"/>
    <property type="match status" value="1"/>
</dbReference>
<evidence type="ECO:0000313" key="4">
    <source>
        <dbReference type="Ensembl" id="ENSANIP00000000165.1"/>
    </source>
</evidence>
<accession>A0A8B9LX68</accession>
<dbReference type="SMART" id="SM00409">
    <property type="entry name" value="IG"/>
    <property type="match status" value="1"/>
</dbReference>
<keyword evidence="2" id="KW-0732">Signal</keyword>
<dbReference type="InterPro" id="IPR007110">
    <property type="entry name" value="Ig-like_dom"/>
</dbReference>
<feature type="chain" id="PRO_5034474403" description="Ig-like domain-containing protein" evidence="2">
    <location>
        <begin position="24"/>
        <end position="284"/>
    </location>
</feature>
<feature type="signal peptide" evidence="2">
    <location>
        <begin position="1"/>
        <end position="23"/>
    </location>
</feature>
<feature type="region of interest" description="Disordered" evidence="1">
    <location>
        <begin position="261"/>
        <end position="284"/>
    </location>
</feature>
<evidence type="ECO:0000313" key="5">
    <source>
        <dbReference type="Proteomes" id="UP000694541"/>
    </source>
</evidence>
<feature type="region of interest" description="Disordered" evidence="1">
    <location>
        <begin position="156"/>
        <end position="209"/>
    </location>
</feature>
<reference evidence="4" key="2">
    <citation type="submission" date="2025-09" db="UniProtKB">
        <authorList>
            <consortium name="Ensembl"/>
        </authorList>
    </citation>
    <scope>IDENTIFICATION</scope>
</reference>
<dbReference type="Pfam" id="PF07686">
    <property type="entry name" value="V-set"/>
    <property type="match status" value="1"/>
</dbReference>
<proteinExistence type="predicted"/>
<organism evidence="4 5">
    <name type="scientific">Accipiter nisus</name>
    <name type="common">Eurasian sparrowhawk</name>
    <dbReference type="NCBI Taxonomy" id="211598"/>
    <lineage>
        <taxon>Eukaryota</taxon>
        <taxon>Metazoa</taxon>
        <taxon>Chordata</taxon>
        <taxon>Craniata</taxon>
        <taxon>Vertebrata</taxon>
        <taxon>Euteleostomi</taxon>
        <taxon>Archelosauria</taxon>
        <taxon>Archosauria</taxon>
        <taxon>Dinosauria</taxon>
        <taxon>Saurischia</taxon>
        <taxon>Theropoda</taxon>
        <taxon>Coelurosauria</taxon>
        <taxon>Aves</taxon>
        <taxon>Neognathae</taxon>
        <taxon>Neoaves</taxon>
        <taxon>Telluraves</taxon>
        <taxon>Accipitrimorphae</taxon>
        <taxon>Accipitriformes</taxon>
        <taxon>Accipitridae</taxon>
        <taxon>Accipitrinae</taxon>
        <taxon>Accipiter</taxon>
    </lineage>
</organism>
<dbReference type="Gene3D" id="2.60.40.10">
    <property type="entry name" value="Immunoglobulins"/>
    <property type="match status" value="1"/>
</dbReference>
<feature type="domain" description="Ig-like" evidence="3">
    <location>
        <begin position="22"/>
        <end position="109"/>
    </location>
</feature>
<reference evidence="4" key="1">
    <citation type="submission" date="2025-08" db="UniProtKB">
        <authorList>
            <consortium name="Ensembl"/>
        </authorList>
    </citation>
    <scope>IDENTIFICATION</scope>
</reference>
<dbReference type="Ensembl" id="ENSANIT00000000169.1">
    <property type="protein sequence ID" value="ENSANIP00000000165.1"/>
    <property type="gene ID" value="ENSANIG00000000109.1"/>
</dbReference>
<dbReference type="InterPro" id="IPR013106">
    <property type="entry name" value="Ig_V-set"/>
</dbReference>
<dbReference type="CDD" id="cd00099">
    <property type="entry name" value="IgV"/>
    <property type="match status" value="1"/>
</dbReference>
<evidence type="ECO:0000256" key="2">
    <source>
        <dbReference type="SAM" id="SignalP"/>
    </source>
</evidence>
<dbReference type="PROSITE" id="PS50835">
    <property type="entry name" value="IG_LIKE"/>
    <property type="match status" value="1"/>
</dbReference>
<evidence type="ECO:0000259" key="3">
    <source>
        <dbReference type="PROSITE" id="PS50835"/>
    </source>
</evidence>
<sequence length="284" mass="29762">MPLSQSFTWAGLFPLNLVPAAPAALLTLHQPQSVLVVEPGASVEIGCKADKDPESKSALSWYRRSKDGPDLLLDGESGTKGRFSCTYRRNNLTLHIASAQPNDTSLYLCACFHINYWVFGSGTTLLVGGRTAASPRWPPCSGDGLAPGWGDGGGCWGSGGVTTNGGTSQPLSPRRLHDPWHLGPGRGWGAAAAQPLPQHPPPPSPHGVACHHVPRCPPVSCPSHCDLSTPMPFHPRPPSIIPHLAPSTSFPLGPLHPHAGYTSPCSVPSRPPAQHPDATSVTGG</sequence>
<dbReference type="InterPro" id="IPR036179">
    <property type="entry name" value="Ig-like_dom_sf"/>
</dbReference>
<protein>
    <recommendedName>
        <fullName evidence="3">Ig-like domain-containing protein</fullName>
    </recommendedName>
</protein>
<dbReference type="SUPFAM" id="SSF48726">
    <property type="entry name" value="Immunoglobulin"/>
    <property type="match status" value="1"/>
</dbReference>